<comment type="caution">
    <text evidence="11">The sequence shown here is derived from an EMBL/GenBank/DDBJ whole genome shotgun (WGS) entry which is preliminary data.</text>
</comment>
<dbReference type="RefSeq" id="WP_081127649.1">
    <property type="nucleotide sequence ID" value="NZ_LDOS01000002.1"/>
</dbReference>
<dbReference type="InterPro" id="IPR019756">
    <property type="entry name" value="Pept_S26A_signal_pept_1_Ser-AS"/>
</dbReference>
<feature type="active site" evidence="7">
    <location>
        <position position="77"/>
    </location>
</feature>
<evidence type="ECO:0000259" key="10">
    <source>
        <dbReference type="Pfam" id="PF10502"/>
    </source>
</evidence>
<dbReference type="PROSITE" id="PS00501">
    <property type="entry name" value="SPASE_I_1"/>
    <property type="match status" value="1"/>
</dbReference>
<feature type="active site" evidence="7">
    <location>
        <position position="132"/>
    </location>
</feature>
<gene>
    <name evidence="11" type="ORF">B1806_01370</name>
</gene>
<dbReference type="InterPro" id="IPR019758">
    <property type="entry name" value="Pept_S26A_signal_pept_1_CS"/>
</dbReference>
<dbReference type="GO" id="GO:0004252">
    <property type="term" value="F:serine-type endopeptidase activity"/>
    <property type="evidence" value="ECO:0007669"/>
    <property type="project" value="InterPro"/>
</dbReference>
<dbReference type="STRING" id="993689.GCA_002077135_02186"/>
<dbReference type="InterPro" id="IPR000223">
    <property type="entry name" value="Pept_S26A_signal_pept_1"/>
</dbReference>
<dbReference type="GO" id="GO:0009003">
    <property type="term" value="F:signal peptidase activity"/>
    <property type="evidence" value="ECO:0007669"/>
    <property type="project" value="UniProtKB-EC"/>
</dbReference>
<dbReference type="PROSITE" id="PS00761">
    <property type="entry name" value="SPASE_I_3"/>
    <property type="match status" value="1"/>
</dbReference>
<protein>
    <recommendedName>
        <fullName evidence="4 8">Signal peptidase I</fullName>
        <ecNumber evidence="3 8">3.4.21.89</ecNumber>
    </recommendedName>
</protein>
<dbReference type="NCBIfam" id="TIGR02227">
    <property type="entry name" value="sigpep_I_bact"/>
    <property type="match status" value="1"/>
</dbReference>
<evidence type="ECO:0000256" key="4">
    <source>
        <dbReference type="ARBA" id="ARBA00019232"/>
    </source>
</evidence>
<evidence type="ECO:0000256" key="3">
    <source>
        <dbReference type="ARBA" id="ARBA00013208"/>
    </source>
</evidence>
<dbReference type="EC" id="3.4.21.89" evidence="3 8"/>
<name>A0A4S3KSJ1_9GAMM</name>
<organism evidence="11 12">
    <name type="scientific">Metallibacterium scheffleri</name>
    <dbReference type="NCBI Taxonomy" id="993689"/>
    <lineage>
        <taxon>Bacteria</taxon>
        <taxon>Pseudomonadati</taxon>
        <taxon>Pseudomonadota</taxon>
        <taxon>Gammaproteobacteria</taxon>
        <taxon>Lysobacterales</taxon>
        <taxon>Rhodanobacteraceae</taxon>
        <taxon>Metallibacterium</taxon>
    </lineage>
</organism>
<proteinExistence type="inferred from homology"/>
<evidence type="ECO:0000256" key="2">
    <source>
        <dbReference type="ARBA" id="ARBA00009370"/>
    </source>
</evidence>
<evidence type="ECO:0000256" key="9">
    <source>
        <dbReference type="RuleBase" id="RU362042"/>
    </source>
</evidence>
<keyword evidence="12" id="KW-1185">Reference proteome</keyword>
<evidence type="ECO:0000256" key="6">
    <source>
        <dbReference type="ARBA" id="ARBA00022801"/>
    </source>
</evidence>
<dbReference type="PROSITE" id="PS00760">
    <property type="entry name" value="SPASE_I_2"/>
    <property type="match status" value="1"/>
</dbReference>
<evidence type="ECO:0000256" key="7">
    <source>
        <dbReference type="PIRSR" id="PIRSR600223-1"/>
    </source>
</evidence>
<evidence type="ECO:0000313" key="11">
    <source>
        <dbReference type="EMBL" id="THD11936.1"/>
    </source>
</evidence>
<dbReference type="PRINTS" id="PR00727">
    <property type="entry name" value="LEADERPTASE"/>
</dbReference>
<dbReference type="AlphaFoldDB" id="A0A4S3KSJ1"/>
<comment type="similarity">
    <text evidence="2 9">Belongs to the peptidase S26 family.</text>
</comment>
<dbReference type="OrthoDB" id="9815782at2"/>
<feature type="domain" description="Peptidase S26" evidence="10">
    <location>
        <begin position="48"/>
        <end position="261"/>
    </location>
</feature>
<dbReference type="PANTHER" id="PTHR43390">
    <property type="entry name" value="SIGNAL PEPTIDASE I"/>
    <property type="match status" value="1"/>
</dbReference>
<evidence type="ECO:0000256" key="8">
    <source>
        <dbReference type="RuleBase" id="RU003993"/>
    </source>
</evidence>
<keyword evidence="6 8" id="KW-0378">Hydrolase</keyword>
<dbReference type="GO" id="GO:0006465">
    <property type="term" value="P:signal peptide processing"/>
    <property type="evidence" value="ECO:0007669"/>
    <property type="project" value="InterPro"/>
</dbReference>
<dbReference type="Gene3D" id="2.10.109.10">
    <property type="entry name" value="Umud Fragment, subunit A"/>
    <property type="match status" value="1"/>
</dbReference>
<evidence type="ECO:0000256" key="5">
    <source>
        <dbReference type="ARBA" id="ARBA00022670"/>
    </source>
</evidence>
<keyword evidence="5 8" id="KW-0645">Protease</keyword>
<reference evidence="11 12" key="1">
    <citation type="submission" date="2017-02" db="EMBL/GenBank/DDBJ databases">
        <title>Whole genome sequencing of Metallibacterium scheffleri DSM 24874 (T).</title>
        <authorList>
            <person name="Kumar S."/>
            <person name="Patil P."/>
            <person name="Patil P.B."/>
        </authorList>
    </citation>
    <scope>NUCLEOTIDE SEQUENCE [LARGE SCALE GENOMIC DNA]</scope>
    <source>
        <strain evidence="11 12">DSM 24874</strain>
    </source>
</reference>
<accession>A0A4S3KSJ1</accession>
<dbReference type="GO" id="GO:0016020">
    <property type="term" value="C:membrane"/>
    <property type="evidence" value="ECO:0007669"/>
    <property type="project" value="UniProtKB-SubCell"/>
</dbReference>
<dbReference type="InterPro" id="IPR019533">
    <property type="entry name" value="Peptidase_S26"/>
</dbReference>
<evidence type="ECO:0000256" key="1">
    <source>
        <dbReference type="ARBA" id="ARBA00000677"/>
    </source>
</evidence>
<comment type="catalytic activity">
    <reaction evidence="1 8">
        <text>Cleavage of hydrophobic, N-terminal signal or leader sequences from secreted and periplasmic proteins.</text>
        <dbReference type="EC" id="3.4.21.89"/>
    </reaction>
</comment>
<dbReference type="CDD" id="cd06530">
    <property type="entry name" value="S26_SPase_I"/>
    <property type="match status" value="1"/>
</dbReference>
<evidence type="ECO:0000313" key="12">
    <source>
        <dbReference type="Proteomes" id="UP000307749"/>
    </source>
</evidence>
<dbReference type="SUPFAM" id="SSF51306">
    <property type="entry name" value="LexA/Signal peptidase"/>
    <property type="match status" value="1"/>
</dbReference>
<dbReference type="Pfam" id="PF10502">
    <property type="entry name" value="Peptidase_S26"/>
    <property type="match status" value="1"/>
</dbReference>
<dbReference type="EMBL" id="MWQO01000005">
    <property type="protein sequence ID" value="THD11936.1"/>
    <property type="molecule type" value="Genomic_DNA"/>
</dbReference>
<dbReference type="PANTHER" id="PTHR43390:SF1">
    <property type="entry name" value="CHLOROPLAST PROCESSING PEPTIDASE"/>
    <property type="match status" value="1"/>
</dbReference>
<dbReference type="InterPro" id="IPR036286">
    <property type="entry name" value="LexA/Signal_pep-like_sf"/>
</dbReference>
<comment type="subcellular location">
    <subcellularLocation>
        <location evidence="9">Membrane</location>
        <topology evidence="9">Multi-pass membrane protein</topology>
    </subcellularLocation>
</comment>
<sequence>MQYFSLILLLLTVLSGLVWLFDVVFLRKRRMARAGVGGLPAREPWTVDYSRSLFPVLAAVLLFRSFIAEPFRIPSGSMMPTLKVGDFILVNKFAYGLRLPVFHTRILSTGEPQRGDVVVFRYPLKPSEDYIKRVIGLPGDTIRIRGEQIYINGKLVPTQLVGPYQGGYGRESRLLEANGAMVYREHLGAHTNEIAEMPQIAMGGTYQSPTCHFENTHDGTCTVPAHSYFVMGDNRDNSEDSRFWGFVPQRNLVGKAFMIWFSWRGPHGIDFKRIGTMIH</sequence>
<dbReference type="InterPro" id="IPR019757">
    <property type="entry name" value="Pept_S26A_signal_pept_1_Lys-AS"/>
</dbReference>
<dbReference type="Proteomes" id="UP000307749">
    <property type="component" value="Unassembled WGS sequence"/>
</dbReference>